<keyword evidence="1" id="KW-0540">Nuclease</keyword>
<keyword evidence="2" id="KW-1185">Reference proteome</keyword>
<dbReference type="EMBL" id="CM043015">
    <property type="protein sequence ID" value="KAI4470203.1"/>
    <property type="molecule type" value="Genomic_DNA"/>
</dbReference>
<organism evidence="1 2">
    <name type="scientific">Holotrichia oblita</name>
    <name type="common">Chafer beetle</name>
    <dbReference type="NCBI Taxonomy" id="644536"/>
    <lineage>
        <taxon>Eukaryota</taxon>
        <taxon>Metazoa</taxon>
        <taxon>Ecdysozoa</taxon>
        <taxon>Arthropoda</taxon>
        <taxon>Hexapoda</taxon>
        <taxon>Insecta</taxon>
        <taxon>Pterygota</taxon>
        <taxon>Neoptera</taxon>
        <taxon>Endopterygota</taxon>
        <taxon>Coleoptera</taxon>
        <taxon>Polyphaga</taxon>
        <taxon>Scarabaeiformia</taxon>
        <taxon>Scarabaeidae</taxon>
        <taxon>Melolonthinae</taxon>
        <taxon>Holotrichia</taxon>
    </lineage>
</organism>
<keyword evidence="1" id="KW-0378">Hydrolase</keyword>
<accession>A0ACB9TTX4</accession>
<proteinExistence type="predicted"/>
<keyword evidence="1" id="KW-0269">Exonuclease</keyword>
<sequence>MKPLSSKRVIRMEKKKKKKTALLEIAQLNADDKDNTTTIVSKHETVIENMQPFQEPSPKRLRTENDLEENKLQEEKTDKDALGPSKKPKLSGEEYLKLKKALRERSNQLRLQPRIWLRDVGTSASLNENVENRVPLFLSDIKHLIMYSIIGCHSPYNPARWCQLDKFAKLQNVCVLVVESLSMYDYVSNESLFPFISSTFEIKLEFLNPEGYSGNFIQDLIMVPITGTQMRKYVATHGSLEEAVHKTDDLFDLVRTIFPVDSETRSSNNEKLPVKDKFSRTHLMLSGWQMVEENFPLPIKGLMERKYYGYTLTKDTYKDVTASSPMFGLDCEMCMTSSGDSELTRVSVVDENHKTFYDTLVKPYNRITDYLTRFSGITPRMMRPVTTRLKDVQRDLRNMLPPDAILVGQSLSGDLHALKVFHPYVIDTSIIYNLTGDRSRKTKLKLLSQEFLQESIQEGRQGHCSTEDSLASLKLVQLKLTKHLYYGDAVMSNVQDQIRQETELGSPNYATSLLRHVTKMEKKASITSLENIVEKYKYFTYKDNLPPSNKISFTPAKTNESVIDQFCESFNKFSLNIGHVKLTDAEQNKESLYKEVDSWVKKMYEQSGMPSLNIVIFNGGSSGCCFMKIKTVKNTVVSTPES</sequence>
<comment type="caution">
    <text evidence="1">The sequence shown here is derived from an EMBL/GenBank/DDBJ whole genome shotgun (WGS) entry which is preliminary data.</text>
</comment>
<protein>
    <submittedName>
        <fullName evidence="1">Rna exonuclease rexo1 / reco3 family member-related</fullName>
    </submittedName>
</protein>
<reference evidence="1" key="1">
    <citation type="submission" date="2022-04" db="EMBL/GenBank/DDBJ databases">
        <title>Chromosome-scale genome assembly of Holotrichia oblita Faldermann.</title>
        <authorList>
            <person name="Rongchong L."/>
        </authorList>
    </citation>
    <scope>NUCLEOTIDE SEQUENCE</scope>
    <source>
        <strain evidence="1">81SQS9</strain>
    </source>
</reference>
<dbReference type="Proteomes" id="UP001056778">
    <property type="component" value="Chromosome 1"/>
</dbReference>
<name>A0ACB9TTX4_HOLOL</name>
<gene>
    <name evidence="1" type="ORF">MML48_1g09320</name>
</gene>
<evidence type="ECO:0000313" key="1">
    <source>
        <dbReference type="EMBL" id="KAI4470203.1"/>
    </source>
</evidence>
<evidence type="ECO:0000313" key="2">
    <source>
        <dbReference type="Proteomes" id="UP001056778"/>
    </source>
</evidence>